<gene>
    <name evidence="3" type="ORF">B4135_1729</name>
</gene>
<name>A0A150M9J8_9BACI</name>
<dbReference type="InterPro" id="IPR024466">
    <property type="entry name" value="CHP02679_N"/>
</dbReference>
<sequence>MNEIRREAVNYFKSEKAYHSLFKKFREKYQSIGRIGGTVPVRFFSKEELAVFAKFFGVSVSELEKKGSLSLQKFEEQLEKTRFQGIGLKTLLDDFFGEVIYSKKEMERRKEEERIEKFSVLKKSYPVLAEWLDYVSEKHGDSRWILRLAEEDFGRFKAYADQLAKAVRSLPEKPERLPFFSQRITSNPHSFDVHTELGKMFLHLLAFLLDGTASRFPRTTEEVNDLLNEYGIYRDDLLNFATMSGFFAEGEDGALHPVWKAAAESQTVVHYPLRALVRLKRIYPRMGKKVWIVENSGVFSMLLDEAPEAPIICTNGQFKLATWFVLEKLAREGCTFYYSGDFDPEGLGMAERLMDRFPGRVRLWRLSLEDYRKSRPAEEISPTRLEKLKGIDHADLKPVAEEMEKTKRAGYQESLIEWLVKDLKNENG</sequence>
<evidence type="ECO:0000259" key="2">
    <source>
        <dbReference type="Pfam" id="PF11796"/>
    </source>
</evidence>
<dbReference type="GO" id="GO:0005694">
    <property type="term" value="C:chromosome"/>
    <property type="evidence" value="ECO:0007669"/>
    <property type="project" value="InterPro"/>
</dbReference>
<feature type="domain" description="DUF2399" evidence="1">
    <location>
        <begin position="271"/>
        <end position="423"/>
    </location>
</feature>
<dbReference type="OrthoDB" id="1661308at2"/>
<evidence type="ECO:0000313" key="3">
    <source>
        <dbReference type="EMBL" id="KYD21005.1"/>
    </source>
</evidence>
<proteinExistence type="predicted"/>
<dbReference type="STRING" id="301148.B4135_1729"/>
<dbReference type="Pfam" id="PF11796">
    <property type="entry name" value="DUF3323"/>
    <property type="match status" value="1"/>
</dbReference>
<comment type="caution">
    <text evidence="3">The sequence shown here is derived from an EMBL/GenBank/DDBJ whole genome shotgun (WGS) entry which is preliminary data.</text>
</comment>
<dbReference type="SUPFAM" id="SSF56726">
    <property type="entry name" value="DNA topoisomerase IV, alpha subunit"/>
    <property type="match status" value="1"/>
</dbReference>
<dbReference type="AlphaFoldDB" id="A0A150M9J8"/>
<protein>
    <recommendedName>
        <fullName evidence="5">TIGR02679 family protein</fullName>
    </recommendedName>
</protein>
<dbReference type="InterPro" id="IPR036078">
    <property type="entry name" value="Spo11/TopoVI_A_sf"/>
</dbReference>
<evidence type="ECO:0008006" key="5">
    <source>
        <dbReference type="Google" id="ProtNLM"/>
    </source>
</evidence>
<dbReference type="Proteomes" id="UP000075683">
    <property type="component" value="Unassembled WGS sequence"/>
</dbReference>
<dbReference type="EMBL" id="LQYT01000024">
    <property type="protein sequence ID" value="KYD21005.1"/>
    <property type="molecule type" value="Genomic_DNA"/>
</dbReference>
<organism evidence="3 4">
    <name type="scientific">Caldibacillus debilis</name>
    <dbReference type="NCBI Taxonomy" id="301148"/>
    <lineage>
        <taxon>Bacteria</taxon>
        <taxon>Bacillati</taxon>
        <taxon>Bacillota</taxon>
        <taxon>Bacilli</taxon>
        <taxon>Bacillales</taxon>
        <taxon>Bacillaceae</taxon>
        <taxon>Caldibacillus</taxon>
    </lineage>
</organism>
<dbReference type="InterPro" id="IPR024465">
    <property type="entry name" value="DUF2399"/>
</dbReference>
<feature type="domain" description="Conserved hypothetical protein CHP02679 N terminus" evidence="2">
    <location>
        <begin position="36"/>
        <end position="245"/>
    </location>
</feature>
<dbReference type="GO" id="GO:0003677">
    <property type="term" value="F:DNA binding"/>
    <property type="evidence" value="ECO:0007669"/>
    <property type="project" value="InterPro"/>
</dbReference>
<dbReference type="PATRIC" id="fig|301148.3.peg.2451"/>
<dbReference type="NCBIfam" id="TIGR02679">
    <property type="entry name" value="TIGR02679 family protein"/>
    <property type="match status" value="1"/>
</dbReference>
<evidence type="ECO:0000313" key="4">
    <source>
        <dbReference type="Proteomes" id="UP000075683"/>
    </source>
</evidence>
<evidence type="ECO:0000259" key="1">
    <source>
        <dbReference type="Pfam" id="PF09664"/>
    </source>
</evidence>
<dbReference type="Pfam" id="PF09664">
    <property type="entry name" value="DUF2399"/>
    <property type="match status" value="1"/>
</dbReference>
<dbReference type="RefSeq" id="WP_061568377.1">
    <property type="nucleotide sequence ID" value="NZ_LQYT01000024.1"/>
</dbReference>
<reference evidence="3 4" key="1">
    <citation type="submission" date="2016-01" db="EMBL/GenBank/DDBJ databases">
        <title>Draft Genome Sequences of Seven Thermophilic Sporeformers Isolated from Foods.</title>
        <authorList>
            <person name="Berendsen E.M."/>
            <person name="Wells-Bennik M.H."/>
            <person name="Krawcyk A.O."/>
            <person name="De Jong A."/>
            <person name="Holsappel S."/>
            <person name="Eijlander R.T."/>
            <person name="Kuipers O.P."/>
        </authorList>
    </citation>
    <scope>NUCLEOTIDE SEQUENCE [LARGE SCALE GENOMIC DNA]</scope>
    <source>
        <strain evidence="3 4">B4135</strain>
    </source>
</reference>
<dbReference type="InterPro" id="IPR013495">
    <property type="entry name" value="CHP02679"/>
</dbReference>
<accession>A0A150M9J8</accession>